<dbReference type="PANTHER" id="PTHR33692">
    <property type="entry name" value="RIBOSOME MATURATION FACTOR RIMM"/>
    <property type="match status" value="1"/>
</dbReference>
<dbReference type="SUPFAM" id="SSF50346">
    <property type="entry name" value="PRC-barrel domain"/>
    <property type="match status" value="1"/>
</dbReference>
<dbReference type="GO" id="GO:0042274">
    <property type="term" value="P:ribosomal small subunit biogenesis"/>
    <property type="evidence" value="ECO:0007669"/>
    <property type="project" value="UniProtKB-UniRule"/>
</dbReference>
<evidence type="ECO:0000259" key="7">
    <source>
        <dbReference type="Pfam" id="PF05239"/>
    </source>
</evidence>
<comment type="similarity">
    <text evidence="5">Belongs to the RimM family.</text>
</comment>
<accession>A0A101I300</accession>
<dbReference type="InterPro" id="IPR009000">
    <property type="entry name" value="Transl_B-barrel_sf"/>
</dbReference>
<dbReference type="PANTHER" id="PTHR33692:SF1">
    <property type="entry name" value="RIBOSOME MATURATION FACTOR RIMM"/>
    <property type="match status" value="1"/>
</dbReference>
<evidence type="ECO:0000313" key="8">
    <source>
        <dbReference type="EMBL" id="KUK87698.1"/>
    </source>
</evidence>
<dbReference type="GO" id="GO:0006364">
    <property type="term" value="P:rRNA processing"/>
    <property type="evidence" value="ECO:0007669"/>
    <property type="project" value="UniProtKB-UniRule"/>
</dbReference>
<evidence type="ECO:0000256" key="2">
    <source>
        <dbReference type="ARBA" id="ARBA00022517"/>
    </source>
</evidence>
<evidence type="ECO:0000256" key="1">
    <source>
        <dbReference type="ARBA" id="ARBA00022490"/>
    </source>
</evidence>
<dbReference type="InterPro" id="IPR011033">
    <property type="entry name" value="PRC_barrel-like_sf"/>
</dbReference>
<dbReference type="NCBIfam" id="TIGR02273">
    <property type="entry name" value="16S_RimM"/>
    <property type="match status" value="1"/>
</dbReference>
<dbReference type="GO" id="GO:0005737">
    <property type="term" value="C:cytoplasm"/>
    <property type="evidence" value="ECO:0007669"/>
    <property type="project" value="UniProtKB-SubCell"/>
</dbReference>
<keyword evidence="2 5" id="KW-0690">Ribosome biogenesis</keyword>
<dbReference type="Proteomes" id="UP000053467">
    <property type="component" value="Unassembled WGS sequence"/>
</dbReference>
<evidence type="ECO:0000313" key="9">
    <source>
        <dbReference type="Proteomes" id="UP000053467"/>
    </source>
</evidence>
<comment type="subunit">
    <text evidence="5">Binds ribosomal protein uS19.</text>
</comment>
<gene>
    <name evidence="5" type="primary">rimM</name>
    <name evidence="8" type="ORF">XE03_0589</name>
</gene>
<dbReference type="AlphaFoldDB" id="A0A101I300"/>
<keyword evidence="4 5" id="KW-0143">Chaperone</keyword>
<comment type="caution">
    <text evidence="8">The sequence shown here is derived from an EMBL/GenBank/DDBJ whole genome shotgun (WGS) entry which is preliminary data.</text>
</comment>
<proteinExistence type="inferred from homology"/>
<keyword evidence="1 5" id="KW-0963">Cytoplasm</keyword>
<dbReference type="Gene3D" id="2.40.30.60">
    <property type="entry name" value="RimM"/>
    <property type="match status" value="1"/>
</dbReference>
<dbReference type="InterPro" id="IPR011961">
    <property type="entry name" value="RimM"/>
</dbReference>
<feature type="domain" description="PRC-barrel" evidence="7">
    <location>
        <begin position="91"/>
        <end position="135"/>
    </location>
</feature>
<dbReference type="GO" id="GO:0043022">
    <property type="term" value="F:ribosome binding"/>
    <property type="evidence" value="ECO:0007669"/>
    <property type="project" value="InterPro"/>
</dbReference>
<protein>
    <recommendedName>
        <fullName evidence="5">Ribosome maturation factor RimM</fullName>
    </recommendedName>
</protein>
<dbReference type="SUPFAM" id="SSF50447">
    <property type="entry name" value="Translation proteins"/>
    <property type="match status" value="1"/>
</dbReference>
<dbReference type="EMBL" id="LGGX01000003">
    <property type="protein sequence ID" value="KUK87698.1"/>
    <property type="molecule type" value="Genomic_DNA"/>
</dbReference>
<comment type="function">
    <text evidence="5">An accessory protein needed during the final step in the assembly of 30S ribosomal subunit, possibly for assembly of the head region. Essential for efficient processing of 16S rRNA. May be needed both before and after RbfA during the maturation of 16S rRNA. It has affinity for free ribosomal 30S subunits but not for 70S ribosomes.</text>
</comment>
<evidence type="ECO:0000259" key="6">
    <source>
        <dbReference type="Pfam" id="PF01782"/>
    </source>
</evidence>
<reference evidence="9" key="1">
    <citation type="journal article" date="2015" name="MBio">
        <title>Genome-Resolved Metagenomic Analysis Reveals Roles for Candidate Phyla and Other Microbial Community Members in Biogeochemical Transformations in Oil Reservoirs.</title>
        <authorList>
            <person name="Hu P."/>
            <person name="Tom L."/>
            <person name="Singh A."/>
            <person name="Thomas B.C."/>
            <person name="Baker B.J."/>
            <person name="Piceno Y.M."/>
            <person name="Andersen G.L."/>
            <person name="Banfield J.F."/>
        </authorList>
    </citation>
    <scope>NUCLEOTIDE SEQUENCE [LARGE SCALE GENOMIC DNA]</scope>
</reference>
<sequence length="165" mass="19269">MTDMFFKVGKILKPHGLKGNLKVHLYDKDRENQIPEFFFINGEKIFVENFGRIGSNFVIKFKGVDNRTDAEKLKDLYLEVEEKDLVKLKDNQYHSHKIVGSKIISKDGKEIGKVVNIIFLENGDVLEVDIKGKKETILFKKDFFSKIDPDSKILQLKYEEEFYAF</sequence>
<name>A0A101I300_UNCT6</name>
<organism evidence="8 9">
    <name type="scientific">candidate division TA06 bacterium 34_109</name>
    <dbReference type="NCBI Taxonomy" id="1635277"/>
    <lineage>
        <taxon>Bacteria</taxon>
        <taxon>Bacteria division TA06</taxon>
    </lineage>
</organism>
<dbReference type="HAMAP" id="MF_00014">
    <property type="entry name" value="Ribosome_mat_RimM"/>
    <property type="match status" value="1"/>
</dbReference>
<dbReference type="GO" id="GO:0005840">
    <property type="term" value="C:ribosome"/>
    <property type="evidence" value="ECO:0007669"/>
    <property type="project" value="InterPro"/>
</dbReference>
<dbReference type="Gene3D" id="2.30.30.240">
    <property type="entry name" value="PRC-barrel domain"/>
    <property type="match status" value="1"/>
</dbReference>
<comment type="domain">
    <text evidence="5">The PRC barrel domain binds ribosomal protein uS19.</text>
</comment>
<keyword evidence="3 5" id="KW-0698">rRNA processing</keyword>
<evidence type="ECO:0000256" key="3">
    <source>
        <dbReference type="ARBA" id="ARBA00022552"/>
    </source>
</evidence>
<dbReference type="InterPro" id="IPR027275">
    <property type="entry name" value="PRC-brl_dom"/>
</dbReference>
<dbReference type="Pfam" id="PF05239">
    <property type="entry name" value="PRC"/>
    <property type="match status" value="1"/>
</dbReference>
<feature type="domain" description="RimM N-terminal" evidence="6">
    <location>
        <begin position="8"/>
        <end position="83"/>
    </location>
</feature>
<evidence type="ECO:0000256" key="4">
    <source>
        <dbReference type="ARBA" id="ARBA00023186"/>
    </source>
</evidence>
<evidence type="ECO:0000256" key="5">
    <source>
        <dbReference type="HAMAP-Rule" id="MF_00014"/>
    </source>
</evidence>
<dbReference type="Pfam" id="PF01782">
    <property type="entry name" value="RimM"/>
    <property type="match status" value="1"/>
</dbReference>
<comment type="subcellular location">
    <subcellularLocation>
        <location evidence="5">Cytoplasm</location>
    </subcellularLocation>
</comment>
<dbReference type="InterPro" id="IPR036976">
    <property type="entry name" value="RimM_N_sf"/>
</dbReference>
<dbReference type="InterPro" id="IPR002676">
    <property type="entry name" value="RimM_N"/>
</dbReference>